<evidence type="ECO:0000313" key="1">
    <source>
        <dbReference type="EMBL" id="KAI5446488.1"/>
    </source>
</evidence>
<accession>A0A9D5BMI7</accession>
<sequence length="137" mass="15646">MQTRKALDKIRQRFLWGGSEEKSKIHWVRWELVCIDKGHGGLGFMNYNIGDGNQTRFWTNKWCGGSTLAEMGNGKLVYFKVELGGLWDPGSGCRINKYQAKRDGDFDCPKFSYCKYCGFSGLWKESSIALCHRRSSG</sequence>
<dbReference type="Gramene" id="Psat01G0435500-T1">
    <property type="protein sequence ID" value="KAI5446488.1"/>
    <property type="gene ID" value="KIW84_014355"/>
</dbReference>
<organism evidence="1 2">
    <name type="scientific">Pisum sativum</name>
    <name type="common">Garden pea</name>
    <name type="synonym">Lathyrus oleraceus</name>
    <dbReference type="NCBI Taxonomy" id="3888"/>
    <lineage>
        <taxon>Eukaryota</taxon>
        <taxon>Viridiplantae</taxon>
        <taxon>Streptophyta</taxon>
        <taxon>Embryophyta</taxon>
        <taxon>Tracheophyta</taxon>
        <taxon>Spermatophyta</taxon>
        <taxon>Magnoliopsida</taxon>
        <taxon>eudicotyledons</taxon>
        <taxon>Gunneridae</taxon>
        <taxon>Pentapetalae</taxon>
        <taxon>rosids</taxon>
        <taxon>fabids</taxon>
        <taxon>Fabales</taxon>
        <taxon>Fabaceae</taxon>
        <taxon>Papilionoideae</taxon>
        <taxon>50 kb inversion clade</taxon>
        <taxon>NPAAA clade</taxon>
        <taxon>Hologalegina</taxon>
        <taxon>IRL clade</taxon>
        <taxon>Fabeae</taxon>
        <taxon>Lathyrus</taxon>
    </lineage>
</organism>
<comment type="caution">
    <text evidence="1">The sequence shown here is derived from an EMBL/GenBank/DDBJ whole genome shotgun (WGS) entry which is preliminary data.</text>
</comment>
<name>A0A9D5BMI7_PEA</name>
<protein>
    <submittedName>
        <fullName evidence="1">Uncharacterized protein</fullName>
    </submittedName>
</protein>
<evidence type="ECO:0000313" key="2">
    <source>
        <dbReference type="Proteomes" id="UP001058974"/>
    </source>
</evidence>
<dbReference type="AlphaFoldDB" id="A0A9D5BMI7"/>
<dbReference type="EMBL" id="JAMSHJ010000001">
    <property type="protein sequence ID" value="KAI5446488.1"/>
    <property type="molecule type" value="Genomic_DNA"/>
</dbReference>
<gene>
    <name evidence="1" type="ORF">KIW84_014355</name>
</gene>
<dbReference type="Proteomes" id="UP001058974">
    <property type="component" value="Chromosome 1"/>
</dbReference>
<reference evidence="1 2" key="1">
    <citation type="journal article" date="2022" name="Nat. Genet.">
        <title>Improved pea reference genome and pan-genome highlight genomic features and evolutionary characteristics.</title>
        <authorList>
            <person name="Yang T."/>
            <person name="Liu R."/>
            <person name="Luo Y."/>
            <person name="Hu S."/>
            <person name="Wang D."/>
            <person name="Wang C."/>
            <person name="Pandey M.K."/>
            <person name="Ge S."/>
            <person name="Xu Q."/>
            <person name="Li N."/>
            <person name="Li G."/>
            <person name="Huang Y."/>
            <person name="Saxena R.K."/>
            <person name="Ji Y."/>
            <person name="Li M."/>
            <person name="Yan X."/>
            <person name="He Y."/>
            <person name="Liu Y."/>
            <person name="Wang X."/>
            <person name="Xiang C."/>
            <person name="Varshney R.K."/>
            <person name="Ding H."/>
            <person name="Gao S."/>
            <person name="Zong X."/>
        </authorList>
    </citation>
    <scope>NUCLEOTIDE SEQUENCE [LARGE SCALE GENOMIC DNA]</scope>
    <source>
        <strain evidence="1 2">cv. Zhongwan 6</strain>
    </source>
</reference>
<proteinExistence type="predicted"/>
<keyword evidence="2" id="KW-1185">Reference proteome</keyword>